<feature type="compositionally biased region" description="Gly residues" evidence="3">
    <location>
        <begin position="228"/>
        <end position="242"/>
    </location>
</feature>
<dbReference type="PANTHER" id="PTHR22997:SF6">
    <property type="entry name" value="PIH1 DOMAIN-CONTAINING PROTEIN 2"/>
    <property type="match status" value="1"/>
</dbReference>
<proteinExistence type="inferred from homology"/>
<dbReference type="Pfam" id="PF08190">
    <property type="entry name" value="PIH1"/>
    <property type="match status" value="1"/>
</dbReference>
<dbReference type="InterPro" id="IPR050734">
    <property type="entry name" value="PIH1/Kintoun_subfamily"/>
</dbReference>
<feature type="compositionally biased region" description="Low complexity" evidence="3">
    <location>
        <begin position="212"/>
        <end position="221"/>
    </location>
</feature>
<evidence type="ECO:0000256" key="2">
    <source>
        <dbReference type="ARBA" id="ARBA00040541"/>
    </source>
</evidence>
<dbReference type="GO" id="GO:0005737">
    <property type="term" value="C:cytoplasm"/>
    <property type="evidence" value="ECO:0007669"/>
    <property type="project" value="TreeGrafter"/>
</dbReference>
<feature type="region of interest" description="Disordered" evidence="3">
    <location>
        <begin position="68"/>
        <end position="97"/>
    </location>
</feature>
<evidence type="ECO:0000256" key="3">
    <source>
        <dbReference type="SAM" id="MobiDB-lite"/>
    </source>
</evidence>
<feature type="compositionally biased region" description="Basic and acidic residues" evidence="3">
    <location>
        <begin position="68"/>
        <end position="88"/>
    </location>
</feature>
<reference evidence="6" key="1">
    <citation type="submission" date="2021-01" db="EMBL/GenBank/DDBJ databases">
        <authorList>
            <person name="Corre E."/>
            <person name="Pelletier E."/>
            <person name="Niang G."/>
            <person name="Scheremetjew M."/>
            <person name="Finn R."/>
            <person name="Kale V."/>
            <person name="Holt S."/>
            <person name="Cochrane G."/>
            <person name="Meng A."/>
            <person name="Brown T."/>
            <person name="Cohen L."/>
        </authorList>
    </citation>
    <scope>NUCLEOTIDE SEQUENCE</scope>
    <source>
        <strain evidence="6">CCMP644</strain>
    </source>
</reference>
<dbReference type="InterPro" id="IPR041442">
    <property type="entry name" value="PIH1D1/2/3_CS-like"/>
</dbReference>
<feature type="domain" description="PIH1 N-terminal" evidence="4">
    <location>
        <begin position="34"/>
        <end position="174"/>
    </location>
</feature>
<dbReference type="AlphaFoldDB" id="A0A7S1DUQ3"/>
<dbReference type="InterPro" id="IPR012981">
    <property type="entry name" value="PIH1_N"/>
</dbReference>
<gene>
    <name evidence="6" type="ORF">HAND00432_LOCUS12682</name>
</gene>
<evidence type="ECO:0000259" key="5">
    <source>
        <dbReference type="Pfam" id="PF18201"/>
    </source>
</evidence>
<feature type="compositionally biased region" description="Polar residues" evidence="3">
    <location>
        <begin position="248"/>
        <end position="259"/>
    </location>
</feature>
<dbReference type="Pfam" id="PF18201">
    <property type="entry name" value="PIH1_CS"/>
    <property type="match status" value="1"/>
</dbReference>
<dbReference type="GO" id="GO:1990904">
    <property type="term" value="C:ribonucleoprotein complex"/>
    <property type="evidence" value="ECO:0007669"/>
    <property type="project" value="TreeGrafter"/>
</dbReference>
<comment type="similarity">
    <text evidence="1">Belongs to the PIH1 family.</text>
</comment>
<organism evidence="6">
    <name type="scientific">Hemiselmis andersenii</name>
    <name type="common">Cryptophyte alga</name>
    <dbReference type="NCBI Taxonomy" id="464988"/>
    <lineage>
        <taxon>Eukaryota</taxon>
        <taxon>Cryptophyceae</taxon>
        <taxon>Cryptomonadales</taxon>
        <taxon>Hemiselmidaceae</taxon>
        <taxon>Hemiselmis</taxon>
    </lineage>
</organism>
<accession>A0A7S1DUQ3</accession>
<dbReference type="GO" id="GO:0006364">
    <property type="term" value="P:rRNA processing"/>
    <property type="evidence" value="ECO:0007669"/>
    <property type="project" value="TreeGrafter"/>
</dbReference>
<evidence type="ECO:0000259" key="4">
    <source>
        <dbReference type="Pfam" id="PF08190"/>
    </source>
</evidence>
<name>A0A7S1DUQ3_HEMAN</name>
<evidence type="ECO:0000313" key="6">
    <source>
        <dbReference type="EMBL" id="CAD8958143.1"/>
    </source>
</evidence>
<dbReference type="PANTHER" id="PTHR22997">
    <property type="entry name" value="PIH1 DOMAIN-CONTAINING PROTEIN 1"/>
    <property type="match status" value="1"/>
</dbReference>
<protein>
    <recommendedName>
        <fullName evidence="2">PIH1 domain-containing protein 2</fullName>
    </recommendedName>
</protein>
<evidence type="ECO:0000256" key="1">
    <source>
        <dbReference type="ARBA" id="ARBA00008511"/>
    </source>
</evidence>
<dbReference type="GO" id="GO:0097255">
    <property type="term" value="C:R2TP complex"/>
    <property type="evidence" value="ECO:0007669"/>
    <property type="project" value="TreeGrafter"/>
</dbReference>
<feature type="region of interest" description="Disordered" evidence="3">
    <location>
        <begin position="171"/>
        <end position="303"/>
    </location>
</feature>
<dbReference type="GO" id="GO:0000492">
    <property type="term" value="P:box C/D snoRNP assembly"/>
    <property type="evidence" value="ECO:0007669"/>
    <property type="project" value="TreeGrafter"/>
</dbReference>
<sequence length="390" mass="40900">MLDDLAESDPQAYGKFLSSQMEGAKEAAPKAETRPAFCMQCQLKKPTTPLPIFINVTHCQEVAEAYRDESAKEQKVKVPGLDDKSADDKGDDDLTGMRIPIARTKETPSSDPKVPSVYEVAVNSLVVLRAAKDPAFKRMLEMTVMAAAAQFFKLDLSPNYTMASEKFKGDKTEPVLLSPLQKRGPGGGAGMKGQESAGEGAKAKKPLIQEMGPNAASAGSKGAKDGGKTGGVGTGGKGGGNRDGASEGASSQPLKSLQTPEALLESLRNRNGTGGCASSVEAEDGHLNLPSSGTAPKGTGGGGKVLIEEVVTEPEYRLEVRGEQLVLTVEMPLAGGVGEMDLIVSEREVSVKSYHYSLKVALDTSVDSDGVSAKFNKKSKCLVLKLPVIS</sequence>
<feature type="domain" description="PIH1D1/2/3 CS-like" evidence="5">
    <location>
        <begin position="323"/>
        <end position="389"/>
    </location>
</feature>
<dbReference type="EMBL" id="HBFX01020865">
    <property type="protein sequence ID" value="CAD8958143.1"/>
    <property type="molecule type" value="Transcribed_RNA"/>
</dbReference>